<name>X0XZW2_9ZZZZ</name>
<comment type="caution">
    <text evidence="2">The sequence shown here is derived from an EMBL/GenBank/DDBJ whole genome shotgun (WGS) entry which is preliminary data.</text>
</comment>
<reference evidence="2" key="1">
    <citation type="journal article" date="2014" name="Front. Microbiol.">
        <title>High frequency of phylogenetically diverse reductive dehalogenase-homologous genes in deep subseafloor sedimentary metagenomes.</title>
        <authorList>
            <person name="Kawai M."/>
            <person name="Futagami T."/>
            <person name="Toyoda A."/>
            <person name="Takaki Y."/>
            <person name="Nishi S."/>
            <person name="Hori S."/>
            <person name="Arai W."/>
            <person name="Tsubouchi T."/>
            <person name="Morono Y."/>
            <person name="Uchiyama I."/>
            <person name="Ito T."/>
            <person name="Fujiyama A."/>
            <person name="Inagaki F."/>
            <person name="Takami H."/>
        </authorList>
    </citation>
    <scope>NUCLEOTIDE SEQUENCE</scope>
    <source>
        <strain evidence="2">Expedition CK06-06</strain>
    </source>
</reference>
<dbReference type="Pfam" id="PF05685">
    <property type="entry name" value="Uma2"/>
    <property type="match status" value="1"/>
</dbReference>
<dbReference type="InterPro" id="IPR011335">
    <property type="entry name" value="Restrct_endonuc-II-like"/>
</dbReference>
<dbReference type="AlphaFoldDB" id="X0XZW2"/>
<accession>X0XZW2</accession>
<dbReference type="PANTHER" id="PTHR34107:SF4">
    <property type="entry name" value="SLL1222 PROTEIN"/>
    <property type="match status" value="1"/>
</dbReference>
<feature type="domain" description="Putative restriction endonuclease" evidence="1">
    <location>
        <begin position="17"/>
        <end position="119"/>
    </location>
</feature>
<feature type="non-terminal residue" evidence="2">
    <location>
        <position position="122"/>
    </location>
</feature>
<dbReference type="CDD" id="cd06260">
    <property type="entry name" value="DUF820-like"/>
    <property type="match status" value="1"/>
</dbReference>
<protein>
    <recommendedName>
        <fullName evidence="1">Putative restriction endonuclease domain-containing protein</fullName>
    </recommendedName>
</protein>
<dbReference type="SUPFAM" id="SSF52980">
    <property type="entry name" value="Restriction endonuclease-like"/>
    <property type="match status" value="1"/>
</dbReference>
<evidence type="ECO:0000313" key="2">
    <source>
        <dbReference type="EMBL" id="GAG49004.1"/>
    </source>
</evidence>
<dbReference type="EMBL" id="BARS01051819">
    <property type="protein sequence ID" value="GAG49004.1"/>
    <property type="molecule type" value="Genomic_DNA"/>
</dbReference>
<dbReference type="PANTHER" id="PTHR34107">
    <property type="entry name" value="SLL0198 PROTEIN-RELATED"/>
    <property type="match status" value="1"/>
</dbReference>
<organism evidence="2">
    <name type="scientific">marine sediment metagenome</name>
    <dbReference type="NCBI Taxonomy" id="412755"/>
    <lineage>
        <taxon>unclassified sequences</taxon>
        <taxon>metagenomes</taxon>
        <taxon>ecological metagenomes</taxon>
    </lineage>
</organism>
<dbReference type="Gene3D" id="3.90.1570.10">
    <property type="entry name" value="tt1808, chain A"/>
    <property type="match status" value="1"/>
</dbReference>
<sequence length="122" mass="14164">MAAYIERFDPGVLYREVVAVRLSPRNVFLPDLAFYRKESHTVLRESYADGAPDLVVEALSRRTADRDVGPKFAKYEQHGVNEYWILDPETLAHRFYRREGELLVEYAQGEPVIPSKVVKDFF</sequence>
<gene>
    <name evidence="2" type="ORF">S01H1_77127</name>
</gene>
<dbReference type="InterPro" id="IPR012296">
    <property type="entry name" value="Nuclease_put_TT1808"/>
</dbReference>
<dbReference type="InterPro" id="IPR008538">
    <property type="entry name" value="Uma2"/>
</dbReference>
<proteinExistence type="predicted"/>
<evidence type="ECO:0000259" key="1">
    <source>
        <dbReference type="Pfam" id="PF05685"/>
    </source>
</evidence>